<comment type="caution">
    <text evidence="2">The sequence shown here is derived from an EMBL/GenBank/DDBJ whole genome shotgun (WGS) entry which is preliminary data.</text>
</comment>
<accession>A0A392UW24</accession>
<evidence type="ECO:0000313" key="3">
    <source>
        <dbReference type="Proteomes" id="UP000265520"/>
    </source>
</evidence>
<dbReference type="EMBL" id="LXQA010986332">
    <property type="protein sequence ID" value="MCI80027.1"/>
    <property type="molecule type" value="Genomic_DNA"/>
</dbReference>
<evidence type="ECO:0008006" key="4">
    <source>
        <dbReference type="Google" id="ProtNLM"/>
    </source>
</evidence>
<dbReference type="Proteomes" id="UP000265520">
    <property type="component" value="Unassembled WGS sequence"/>
</dbReference>
<feature type="region of interest" description="Disordered" evidence="1">
    <location>
        <begin position="1"/>
        <end position="21"/>
    </location>
</feature>
<keyword evidence="3" id="KW-1185">Reference proteome</keyword>
<feature type="compositionally biased region" description="Basic residues" evidence="1">
    <location>
        <begin position="1"/>
        <end position="13"/>
    </location>
</feature>
<evidence type="ECO:0000313" key="2">
    <source>
        <dbReference type="EMBL" id="MCI80027.1"/>
    </source>
</evidence>
<evidence type="ECO:0000256" key="1">
    <source>
        <dbReference type="SAM" id="MobiDB-lite"/>
    </source>
</evidence>
<dbReference type="AlphaFoldDB" id="A0A392UW24"/>
<proteinExistence type="predicted"/>
<name>A0A392UW24_9FABA</name>
<organism evidence="2 3">
    <name type="scientific">Trifolium medium</name>
    <dbReference type="NCBI Taxonomy" id="97028"/>
    <lineage>
        <taxon>Eukaryota</taxon>
        <taxon>Viridiplantae</taxon>
        <taxon>Streptophyta</taxon>
        <taxon>Embryophyta</taxon>
        <taxon>Tracheophyta</taxon>
        <taxon>Spermatophyta</taxon>
        <taxon>Magnoliopsida</taxon>
        <taxon>eudicotyledons</taxon>
        <taxon>Gunneridae</taxon>
        <taxon>Pentapetalae</taxon>
        <taxon>rosids</taxon>
        <taxon>fabids</taxon>
        <taxon>Fabales</taxon>
        <taxon>Fabaceae</taxon>
        <taxon>Papilionoideae</taxon>
        <taxon>50 kb inversion clade</taxon>
        <taxon>NPAAA clade</taxon>
        <taxon>Hologalegina</taxon>
        <taxon>IRL clade</taxon>
        <taxon>Trifolieae</taxon>
        <taxon>Trifolium</taxon>
    </lineage>
</organism>
<sequence length="39" mass="4400">MRKSDPGMLKKRKEYSATSGARSLAGKVMRAGFYWPSLH</sequence>
<feature type="non-terminal residue" evidence="2">
    <location>
        <position position="39"/>
    </location>
</feature>
<reference evidence="2 3" key="1">
    <citation type="journal article" date="2018" name="Front. Plant Sci.">
        <title>Red Clover (Trifolium pratense) and Zigzag Clover (T. medium) - A Picture of Genomic Similarities and Differences.</title>
        <authorList>
            <person name="Dluhosova J."/>
            <person name="Istvanek J."/>
            <person name="Nedelnik J."/>
            <person name="Repkova J."/>
        </authorList>
    </citation>
    <scope>NUCLEOTIDE SEQUENCE [LARGE SCALE GENOMIC DNA]</scope>
    <source>
        <strain evidence="3">cv. 10/8</strain>
        <tissue evidence="2">Leaf</tissue>
    </source>
</reference>
<protein>
    <recommendedName>
        <fullName evidence="4">Integrase zinc-binding domain-containing protein</fullName>
    </recommendedName>
</protein>